<name>A0ABR1CTL3_NECAM</name>
<evidence type="ECO:0000313" key="2">
    <source>
        <dbReference type="EMBL" id="KAK6741674.1"/>
    </source>
</evidence>
<evidence type="ECO:0000313" key="3">
    <source>
        <dbReference type="Proteomes" id="UP001303046"/>
    </source>
</evidence>
<evidence type="ECO:0008006" key="4">
    <source>
        <dbReference type="Google" id="ProtNLM"/>
    </source>
</evidence>
<evidence type="ECO:0000256" key="1">
    <source>
        <dbReference type="SAM" id="MobiDB-lite"/>
    </source>
</evidence>
<proteinExistence type="predicted"/>
<feature type="region of interest" description="Disordered" evidence="1">
    <location>
        <begin position="148"/>
        <end position="184"/>
    </location>
</feature>
<organism evidence="2 3">
    <name type="scientific">Necator americanus</name>
    <name type="common">Human hookworm</name>
    <dbReference type="NCBI Taxonomy" id="51031"/>
    <lineage>
        <taxon>Eukaryota</taxon>
        <taxon>Metazoa</taxon>
        <taxon>Ecdysozoa</taxon>
        <taxon>Nematoda</taxon>
        <taxon>Chromadorea</taxon>
        <taxon>Rhabditida</taxon>
        <taxon>Rhabditina</taxon>
        <taxon>Rhabditomorpha</taxon>
        <taxon>Strongyloidea</taxon>
        <taxon>Ancylostomatidae</taxon>
        <taxon>Bunostominae</taxon>
        <taxon>Necator</taxon>
    </lineage>
</organism>
<feature type="compositionally biased region" description="Basic and acidic residues" evidence="1">
    <location>
        <begin position="282"/>
        <end position="296"/>
    </location>
</feature>
<keyword evidence="3" id="KW-1185">Reference proteome</keyword>
<feature type="region of interest" description="Disordered" evidence="1">
    <location>
        <begin position="211"/>
        <end position="231"/>
    </location>
</feature>
<feature type="compositionally biased region" description="Basic and acidic residues" evidence="1">
    <location>
        <begin position="106"/>
        <end position="117"/>
    </location>
</feature>
<feature type="region of interest" description="Disordered" evidence="1">
    <location>
        <begin position="80"/>
        <end position="133"/>
    </location>
</feature>
<reference evidence="2 3" key="1">
    <citation type="submission" date="2023-08" db="EMBL/GenBank/DDBJ databases">
        <title>A Necator americanus chromosomal reference genome.</title>
        <authorList>
            <person name="Ilik V."/>
            <person name="Petrzelkova K.J."/>
            <person name="Pardy F."/>
            <person name="Fuh T."/>
            <person name="Niatou-Singa F.S."/>
            <person name="Gouil Q."/>
            <person name="Baker L."/>
            <person name="Ritchie M.E."/>
            <person name="Jex A.R."/>
            <person name="Gazzola D."/>
            <person name="Li H."/>
            <person name="Toshio Fujiwara R."/>
            <person name="Zhan B."/>
            <person name="Aroian R.V."/>
            <person name="Pafco B."/>
            <person name="Schwarz E.M."/>
        </authorList>
    </citation>
    <scope>NUCLEOTIDE SEQUENCE [LARGE SCALE GENOMIC DNA]</scope>
    <source>
        <strain evidence="2 3">Aroian</strain>
        <tissue evidence="2">Whole animal</tissue>
    </source>
</reference>
<dbReference type="Proteomes" id="UP001303046">
    <property type="component" value="Unassembled WGS sequence"/>
</dbReference>
<protein>
    <recommendedName>
        <fullName evidence="4">RanBD1 domain-containing protein</fullName>
    </recommendedName>
</protein>
<feature type="region of interest" description="Disordered" evidence="1">
    <location>
        <begin position="383"/>
        <end position="402"/>
    </location>
</feature>
<comment type="caution">
    <text evidence="2">The sequence shown here is derived from an EMBL/GenBank/DDBJ whole genome shotgun (WGS) entry which is preliminary data.</text>
</comment>
<dbReference type="EMBL" id="JAVFWL010000003">
    <property type="protein sequence ID" value="KAK6741674.1"/>
    <property type="molecule type" value="Genomic_DNA"/>
</dbReference>
<accession>A0ABR1CTL3</accession>
<dbReference type="Gene3D" id="2.30.29.30">
    <property type="entry name" value="Pleckstrin-homology domain (PH domain)/Phosphotyrosine-binding domain (PTB)"/>
    <property type="match status" value="1"/>
</dbReference>
<dbReference type="SUPFAM" id="SSF50729">
    <property type="entry name" value="PH domain-like"/>
    <property type="match status" value="1"/>
</dbReference>
<feature type="region of interest" description="Disordered" evidence="1">
    <location>
        <begin position="247"/>
        <end position="334"/>
    </location>
</feature>
<sequence>MRLLIAPFIFAERIIGMAADEIKQTSEQQMRTLQFNDKVSRLNREFIRQLQEWYKQCAHYDFSNSVKSYLEHMKKLDEMYSGKPSAGPETPAASTSTRTIAKAKRRLDGPKDNKLNDSVKVSTPSGAPPRFSLGGDVSVIKPNLDVTLTAPSPKVGESTGTSLNGGGGGGRKRAIRGGGPAGGSETVVFRGTDSSGVSSVAATIPTTTLPKPTPGFWSSQKKDVDTNESSKPAFSFGAAKLDKKDQDKNFLTVPPTSFGNGKPLSFGAKKDDDKVTTSSESFGDKNKDEESSEKKPVLTFPKFGASDGEGSGKKSSVTFPTFGAKKDDSNGEKKPTLVFPTFGITKDKEKEGENKPALTFPSFGATTTTDSSSSGGLKFSFGALPKSSTEGAEEKGEEEGEYVPPKVEVVETEEPGATFSSKCSVFKLIDKQYTKMGVGMLHLKETDGKKSVLVRAATAIGTVWVNALMNKTMKVAKADEKGEKLRLTCPASETEISTYVIRFPSVKEATKLFSACIFQCATMLSSQFRL</sequence>
<dbReference type="InterPro" id="IPR011993">
    <property type="entry name" value="PH-like_dom_sf"/>
</dbReference>
<feature type="compositionally biased region" description="Basic and acidic residues" evidence="1">
    <location>
        <begin position="324"/>
        <end position="334"/>
    </location>
</feature>
<gene>
    <name evidence="2" type="primary">Necator_chrIII.g10271</name>
    <name evidence="2" type="ORF">RB195_009506</name>
</gene>